<comment type="function">
    <text evidence="10">Part of the Sec protein translocase complex. Interacts with the SecYEG preprotein conducting channel. SecDF uses the proton motive force (PMF) to complete protein translocation after the ATP-dependent function of SecA.</text>
</comment>
<dbReference type="GO" id="GO:0015450">
    <property type="term" value="F:protein-transporting ATPase activity"/>
    <property type="evidence" value="ECO:0007669"/>
    <property type="project" value="InterPro"/>
</dbReference>
<organism evidence="12 13">
    <name type="scientific">Candidatus Uhrbacteria bacterium GW2011_GWC1_41_20</name>
    <dbReference type="NCBI Taxonomy" id="1618983"/>
    <lineage>
        <taxon>Bacteria</taxon>
        <taxon>Candidatus Uhriibacteriota</taxon>
    </lineage>
</organism>
<dbReference type="Pfam" id="PF07549">
    <property type="entry name" value="Sec_GG"/>
    <property type="match status" value="1"/>
</dbReference>
<evidence type="ECO:0000256" key="7">
    <source>
        <dbReference type="ARBA" id="ARBA00022989"/>
    </source>
</evidence>
<reference evidence="12 13" key="1">
    <citation type="journal article" date="2015" name="Nature">
        <title>rRNA introns, odd ribosomes, and small enigmatic genomes across a large radiation of phyla.</title>
        <authorList>
            <person name="Brown C.T."/>
            <person name="Hug L.A."/>
            <person name="Thomas B.C."/>
            <person name="Sharon I."/>
            <person name="Castelle C.J."/>
            <person name="Singh A."/>
            <person name="Wilkins M.J."/>
            <person name="Williams K.H."/>
            <person name="Banfield J.F."/>
        </authorList>
    </citation>
    <scope>NUCLEOTIDE SEQUENCE [LARGE SCALE GENOMIC DNA]</scope>
</reference>
<comment type="subunit">
    <text evidence="10">Forms a complex with SecD. Part of the essential Sec protein translocation apparatus which comprises SecA, SecYEG and auxiliary proteins SecDF. Other proteins may also be involved.</text>
</comment>
<keyword evidence="7 10" id="KW-1133">Transmembrane helix</keyword>
<feature type="transmembrane region" description="Helical" evidence="10">
    <location>
        <begin position="242"/>
        <end position="260"/>
    </location>
</feature>
<dbReference type="PRINTS" id="PR01755">
    <property type="entry name" value="SECFTRNLCASE"/>
</dbReference>
<evidence type="ECO:0000256" key="3">
    <source>
        <dbReference type="ARBA" id="ARBA00022475"/>
    </source>
</evidence>
<accession>A0A0G0VEG1</accession>
<keyword evidence="6 10" id="KW-0653">Protein transport</keyword>
<feature type="transmembrane region" description="Helical" evidence="10">
    <location>
        <begin position="124"/>
        <end position="144"/>
    </location>
</feature>
<comment type="subcellular location">
    <subcellularLocation>
        <location evidence="1 10">Cell membrane</location>
        <topology evidence="1 10">Multi-pass membrane protein</topology>
    </subcellularLocation>
</comment>
<comment type="similarity">
    <text evidence="10">Belongs to the SecD/SecF family. SecF subfamily.</text>
</comment>
<dbReference type="PANTHER" id="PTHR30081">
    <property type="entry name" value="PROTEIN-EXPORT MEMBRANE PROTEIN SEC"/>
    <property type="match status" value="1"/>
</dbReference>
<keyword evidence="9 10" id="KW-0472">Membrane</keyword>
<dbReference type="NCBIfam" id="TIGR00966">
    <property type="entry name" value="transloc_SecF"/>
    <property type="match status" value="1"/>
</dbReference>
<evidence type="ECO:0000256" key="6">
    <source>
        <dbReference type="ARBA" id="ARBA00022927"/>
    </source>
</evidence>
<feature type="transmembrane region" description="Helical" evidence="10">
    <location>
        <begin position="12"/>
        <end position="33"/>
    </location>
</feature>
<dbReference type="AlphaFoldDB" id="A0A0G0VEG1"/>
<evidence type="ECO:0000259" key="11">
    <source>
        <dbReference type="PROSITE" id="PS50156"/>
    </source>
</evidence>
<feature type="transmembrane region" description="Helical" evidence="10">
    <location>
        <begin position="156"/>
        <end position="182"/>
    </location>
</feature>
<evidence type="ECO:0000313" key="12">
    <source>
        <dbReference type="EMBL" id="KKR99249.1"/>
    </source>
</evidence>
<dbReference type="PATRIC" id="fig|1618983.3.peg.402"/>
<dbReference type="InterPro" id="IPR022646">
    <property type="entry name" value="SecD/SecF_CS"/>
</dbReference>
<dbReference type="InterPro" id="IPR005665">
    <property type="entry name" value="SecF_bac"/>
</dbReference>
<feature type="transmembrane region" description="Helical" evidence="10">
    <location>
        <begin position="188"/>
        <end position="209"/>
    </location>
</feature>
<dbReference type="SUPFAM" id="SSF82866">
    <property type="entry name" value="Multidrug efflux transporter AcrB transmembrane domain"/>
    <property type="match status" value="1"/>
</dbReference>
<dbReference type="PANTHER" id="PTHR30081:SF8">
    <property type="entry name" value="PROTEIN TRANSLOCASE SUBUNIT SECF"/>
    <property type="match status" value="1"/>
</dbReference>
<comment type="caution">
    <text evidence="12">The sequence shown here is derived from an EMBL/GenBank/DDBJ whole genome shotgun (WGS) entry which is preliminary data.</text>
</comment>
<evidence type="ECO:0000256" key="5">
    <source>
        <dbReference type="ARBA" id="ARBA00022692"/>
    </source>
</evidence>
<feature type="domain" description="SSD" evidence="11">
    <location>
        <begin position="125"/>
        <end position="291"/>
    </location>
</feature>
<dbReference type="PROSITE" id="PS50156">
    <property type="entry name" value="SSD"/>
    <property type="match status" value="1"/>
</dbReference>
<dbReference type="Pfam" id="PF02355">
    <property type="entry name" value="SecD_SecF_C"/>
    <property type="match status" value="1"/>
</dbReference>
<evidence type="ECO:0000256" key="4">
    <source>
        <dbReference type="ARBA" id="ARBA00022519"/>
    </source>
</evidence>
<keyword evidence="5 10" id="KW-0812">Transmembrane</keyword>
<dbReference type="InterPro" id="IPR022645">
    <property type="entry name" value="SecD/SecF_bac"/>
</dbReference>
<dbReference type="HAMAP" id="MF_01464_B">
    <property type="entry name" value="SecF_B"/>
    <property type="match status" value="1"/>
</dbReference>
<evidence type="ECO:0000256" key="2">
    <source>
        <dbReference type="ARBA" id="ARBA00022448"/>
    </source>
</evidence>
<gene>
    <name evidence="10" type="primary">secF</name>
    <name evidence="12" type="ORF">UU50_C0008G0005</name>
</gene>
<dbReference type="GO" id="GO:0043952">
    <property type="term" value="P:protein transport by the Sec complex"/>
    <property type="evidence" value="ECO:0007669"/>
    <property type="project" value="UniProtKB-UniRule"/>
</dbReference>
<protein>
    <recommendedName>
        <fullName evidence="10">Protein-export membrane protein SecF</fullName>
    </recommendedName>
</protein>
<feature type="transmembrane region" description="Helical" evidence="10">
    <location>
        <begin position="266"/>
        <end position="292"/>
    </location>
</feature>
<keyword evidence="2 10" id="KW-0813">Transport</keyword>
<dbReference type="Proteomes" id="UP000033930">
    <property type="component" value="Unassembled WGS sequence"/>
</dbReference>
<dbReference type="InterPro" id="IPR048634">
    <property type="entry name" value="SecD_SecF_C"/>
</dbReference>
<proteinExistence type="inferred from homology"/>
<keyword evidence="4" id="KW-0997">Cell inner membrane</keyword>
<dbReference type="EMBL" id="LCAW01000008">
    <property type="protein sequence ID" value="KKR99249.1"/>
    <property type="molecule type" value="Genomic_DNA"/>
</dbReference>
<evidence type="ECO:0000256" key="8">
    <source>
        <dbReference type="ARBA" id="ARBA00023010"/>
    </source>
</evidence>
<dbReference type="GO" id="GO:0006605">
    <property type="term" value="P:protein targeting"/>
    <property type="evidence" value="ECO:0007669"/>
    <property type="project" value="UniProtKB-UniRule"/>
</dbReference>
<name>A0A0G0VEG1_9BACT</name>
<dbReference type="GO" id="GO:0005886">
    <property type="term" value="C:plasma membrane"/>
    <property type="evidence" value="ECO:0007669"/>
    <property type="project" value="UniProtKB-SubCell"/>
</dbReference>
<keyword evidence="3 10" id="KW-1003">Cell membrane</keyword>
<sequence>MKYFDVIGKSKIWLSISGVLLLASLISIITFGLNPGIDFTGGSLMDVTFTDSVQIDQVRTVFSNAGFTPTVQQTGDSSYLIRSESLSSDQHAQILESLETNLGLFEENRYETIGSVIGSELMQASVKAIIILLVLIVLYVAWAFRKVSDPIKSWKYGLLTIVAAVHDVLIPLGVFAILGHYYGYEMNTAFIAALLTIIGYSINDTIVIFDRTRENLVSNRYGSRSFKDTVNMSIVQSFSRSINTSLTTVLVLVAIFLFGGETTRPFVLALIVGIIAGTYSSIFVASPLLVIWEQWKRNREAE</sequence>
<dbReference type="Gene3D" id="1.20.1640.10">
    <property type="entry name" value="Multidrug efflux transporter AcrB transmembrane domain"/>
    <property type="match status" value="1"/>
</dbReference>
<evidence type="ECO:0000256" key="10">
    <source>
        <dbReference type="HAMAP-Rule" id="MF_01464"/>
    </source>
</evidence>
<evidence type="ECO:0000256" key="9">
    <source>
        <dbReference type="ARBA" id="ARBA00023136"/>
    </source>
</evidence>
<evidence type="ECO:0000256" key="1">
    <source>
        <dbReference type="ARBA" id="ARBA00004651"/>
    </source>
</evidence>
<dbReference type="InterPro" id="IPR022813">
    <property type="entry name" value="SecD/SecF_arch_bac"/>
</dbReference>
<dbReference type="InterPro" id="IPR000731">
    <property type="entry name" value="SSD"/>
</dbReference>
<keyword evidence="8 10" id="KW-0811">Translocation</keyword>
<evidence type="ECO:0000313" key="13">
    <source>
        <dbReference type="Proteomes" id="UP000033930"/>
    </source>
</evidence>
<dbReference type="GO" id="GO:0065002">
    <property type="term" value="P:intracellular protein transmembrane transport"/>
    <property type="evidence" value="ECO:0007669"/>
    <property type="project" value="UniProtKB-UniRule"/>
</dbReference>